<dbReference type="GO" id="GO:0005886">
    <property type="term" value="C:plasma membrane"/>
    <property type="evidence" value="ECO:0007669"/>
    <property type="project" value="UniProtKB-SubCell"/>
</dbReference>
<dbReference type="STRING" id="1841861.GCA_900157365_03647"/>
<dbReference type="EMBL" id="FUEZ01000004">
    <property type="protein sequence ID" value="SPM43105.1"/>
    <property type="molecule type" value="Genomic_DNA"/>
</dbReference>
<name>A0A2U3PHG8_9MYCO</name>
<dbReference type="Proteomes" id="UP000240424">
    <property type="component" value="Unassembled WGS sequence"/>
</dbReference>
<feature type="transmembrane region" description="Helical" evidence="7">
    <location>
        <begin position="32"/>
        <end position="51"/>
    </location>
</feature>
<proteinExistence type="inferred from homology"/>
<comment type="subcellular location">
    <subcellularLocation>
        <location evidence="1 7">Cell membrane</location>
        <topology evidence="1 7">Multi-pass membrane protein</topology>
    </subcellularLocation>
</comment>
<reference evidence="9 10" key="1">
    <citation type="submission" date="2017-01" db="EMBL/GenBank/DDBJ databases">
        <authorList>
            <consortium name="Urmite Genomes"/>
        </authorList>
    </citation>
    <scope>NUCLEOTIDE SEQUENCE [LARGE SCALE GENOMIC DNA]</scope>
    <source>
        <strain evidence="9 10">AB215</strain>
    </source>
</reference>
<dbReference type="Pfam" id="PF09335">
    <property type="entry name" value="VTT_dom"/>
    <property type="match status" value="1"/>
</dbReference>
<feature type="transmembrane region" description="Helical" evidence="7">
    <location>
        <begin position="96"/>
        <end position="121"/>
    </location>
</feature>
<feature type="transmembrane region" description="Helical" evidence="7">
    <location>
        <begin position="177"/>
        <end position="198"/>
    </location>
</feature>
<accession>A0A2U3PHG8</accession>
<feature type="transmembrane region" description="Helical" evidence="7">
    <location>
        <begin position="66"/>
        <end position="84"/>
    </location>
</feature>
<dbReference type="PANTHER" id="PTHR12677">
    <property type="entry name" value="GOLGI APPARATUS MEMBRANE PROTEIN TVP38-RELATED"/>
    <property type="match status" value="1"/>
</dbReference>
<evidence type="ECO:0000256" key="5">
    <source>
        <dbReference type="ARBA" id="ARBA00022989"/>
    </source>
</evidence>
<evidence type="ECO:0000313" key="9">
    <source>
        <dbReference type="EMBL" id="SPM43105.1"/>
    </source>
</evidence>
<evidence type="ECO:0000256" key="3">
    <source>
        <dbReference type="ARBA" id="ARBA00022475"/>
    </source>
</evidence>
<dbReference type="InterPro" id="IPR015414">
    <property type="entry name" value="TMEM64"/>
</dbReference>
<dbReference type="PANTHER" id="PTHR12677:SF59">
    <property type="entry name" value="GOLGI APPARATUS MEMBRANE PROTEIN TVP38-RELATED"/>
    <property type="match status" value="1"/>
</dbReference>
<evidence type="ECO:0000256" key="6">
    <source>
        <dbReference type="ARBA" id="ARBA00023136"/>
    </source>
</evidence>
<keyword evidence="10" id="KW-1185">Reference proteome</keyword>
<evidence type="ECO:0000256" key="2">
    <source>
        <dbReference type="ARBA" id="ARBA00008640"/>
    </source>
</evidence>
<organism evidence="9 10">
    <name type="scientific">Mycobacterium numidiamassiliense</name>
    <dbReference type="NCBI Taxonomy" id="1841861"/>
    <lineage>
        <taxon>Bacteria</taxon>
        <taxon>Bacillati</taxon>
        <taxon>Actinomycetota</taxon>
        <taxon>Actinomycetes</taxon>
        <taxon>Mycobacteriales</taxon>
        <taxon>Mycobacteriaceae</taxon>
        <taxon>Mycobacterium</taxon>
    </lineage>
</organism>
<keyword evidence="4 7" id="KW-0812">Transmembrane</keyword>
<keyword evidence="3 7" id="KW-1003">Cell membrane</keyword>
<feature type="transmembrane region" description="Helical" evidence="7">
    <location>
        <begin position="210"/>
        <end position="229"/>
    </location>
</feature>
<evidence type="ECO:0000256" key="1">
    <source>
        <dbReference type="ARBA" id="ARBA00004651"/>
    </source>
</evidence>
<sequence length="253" mass="26925">VTGPATAKTTNTLRSLARALRTTARRLSRPRAMVAVLGITLFVAAAIWFPLPSAVQLRDWAHSVGPWFPFAFLLAHIFITIFPIPRTPFTLAAGLLFGPVLGVAIAVTASTVSAILAAVLVRTAGWQLNRLANHQSVQRVDRQLRERGWVAFLSLRLIPVLPFSALNYAAGASAVGILPFALTTVAGLLPGTAALVLLCDALTGHPSPTLVAVSVCTSLLGLTGLFFEVRNYRRHKHSSSRPNEPASEPATVG</sequence>
<feature type="domain" description="VTT" evidence="8">
    <location>
        <begin position="84"/>
        <end position="198"/>
    </location>
</feature>
<evidence type="ECO:0000259" key="8">
    <source>
        <dbReference type="Pfam" id="PF09335"/>
    </source>
</evidence>
<dbReference type="AlphaFoldDB" id="A0A2U3PHG8"/>
<evidence type="ECO:0000313" key="10">
    <source>
        <dbReference type="Proteomes" id="UP000240424"/>
    </source>
</evidence>
<keyword evidence="5 7" id="KW-1133">Transmembrane helix</keyword>
<evidence type="ECO:0000256" key="4">
    <source>
        <dbReference type="ARBA" id="ARBA00022692"/>
    </source>
</evidence>
<protein>
    <recommendedName>
        <fullName evidence="7">TVP38/TMEM64 family membrane protein</fullName>
    </recommendedName>
</protein>
<comment type="similarity">
    <text evidence="2 7">Belongs to the TVP38/TMEM64 family.</text>
</comment>
<evidence type="ECO:0000256" key="7">
    <source>
        <dbReference type="RuleBase" id="RU366058"/>
    </source>
</evidence>
<feature type="transmembrane region" description="Helical" evidence="7">
    <location>
        <begin position="149"/>
        <end position="170"/>
    </location>
</feature>
<keyword evidence="6 7" id="KW-0472">Membrane</keyword>
<gene>
    <name evidence="9" type="ORF">MNAB215_5327</name>
</gene>
<feature type="non-terminal residue" evidence="9">
    <location>
        <position position="1"/>
    </location>
</feature>
<dbReference type="InterPro" id="IPR032816">
    <property type="entry name" value="VTT_dom"/>
</dbReference>